<gene>
    <name evidence="2" type="ORF">FRACYDRAFT_249368</name>
</gene>
<proteinExistence type="predicted"/>
<name>A0A1E7EU00_9STRA</name>
<evidence type="ECO:0000256" key="1">
    <source>
        <dbReference type="SAM" id="MobiDB-lite"/>
    </source>
</evidence>
<dbReference type="KEGG" id="fcy:FRACYDRAFT_249368"/>
<sequence>MMVSTSASSNNNAMMGFFWRVHCVSIIIVLCFSFNLRADAFQSQSQNRSSRRSRGIQIVTTASTSSPSPTSISSIFATSSHPYHLYSSSSNGRNDIDTIDIQTETESEIQQLQLQQSSSQSPRRRFLSSSTTATFVFAALLGGMSRPHQAVAAATPTPAEDAARTQWKQAKITLDELLRDWSTEEWAAEVGGGDKVSTKLGTKGAGSPLYQIEKAFLKLRDSEYVDDDVFVDFQEAADDFMVTLFRADSSAQSSNNKTGSGKQTPPAVFLEQSRAEVVELQKLATKLDAMVK</sequence>
<protein>
    <submittedName>
        <fullName evidence="2">Uncharacterized protein</fullName>
    </submittedName>
</protein>
<keyword evidence="3" id="KW-1185">Reference proteome</keyword>
<dbReference type="Proteomes" id="UP000095751">
    <property type="component" value="Unassembled WGS sequence"/>
</dbReference>
<evidence type="ECO:0000313" key="2">
    <source>
        <dbReference type="EMBL" id="OEU09023.1"/>
    </source>
</evidence>
<dbReference type="EMBL" id="KV784378">
    <property type="protein sequence ID" value="OEU09023.1"/>
    <property type="molecule type" value="Genomic_DNA"/>
</dbReference>
<reference evidence="2 3" key="1">
    <citation type="submission" date="2016-09" db="EMBL/GenBank/DDBJ databases">
        <title>Extensive genetic diversity and differential bi-allelic expression allows diatom success in the polar Southern Ocean.</title>
        <authorList>
            <consortium name="DOE Joint Genome Institute"/>
            <person name="Mock T."/>
            <person name="Otillar R.P."/>
            <person name="Strauss J."/>
            <person name="Dupont C."/>
            <person name="Frickenhaus S."/>
            <person name="Maumus F."/>
            <person name="Mcmullan M."/>
            <person name="Sanges R."/>
            <person name="Schmutz J."/>
            <person name="Toseland A."/>
            <person name="Valas R."/>
            <person name="Veluchamy A."/>
            <person name="Ward B.J."/>
            <person name="Allen A."/>
            <person name="Barry K."/>
            <person name="Falciatore A."/>
            <person name="Ferrante M."/>
            <person name="Fortunato A.E."/>
            <person name="Gloeckner G."/>
            <person name="Gruber A."/>
            <person name="Hipkin R."/>
            <person name="Janech M."/>
            <person name="Kroth P."/>
            <person name="Leese F."/>
            <person name="Lindquist E."/>
            <person name="Lyon B.R."/>
            <person name="Martin J."/>
            <person name="Mayer C."/>
            <person name="Parker M."/>
            <person name="Quesneville H."/>
            <person name="Raymond J."/>
            <person name="Uhlig C."/>
            <person name="Valentin K.U."/>
            <person name="Worden A.Z."/>
            <person name="Armbrust E.V."/>
            <person name="Bowler C."/>
            <person name="Green B."/>
            <person name="Moulton V."/>
            <person name="Van Oosterhout C."/>
            <person name="Grigoriev I."/>
        </authorList>
    </citation>
    <scope>NUCLEOTIDE SEQUENCE [LARGE SCALE GENOMIC DNA]</scope>
    <source>
        <strain evidence="2 3">CCMP1102</strain>
    </source>
</reference>
<dbReference type="InParanoid" id="A0A1E7EU00"/>
<dbReference type="AlphaFoldDB" id="A0A1E7EU00"/>
<evidence type="ECO:0000313" key="3">
    <source>
        <dbReference type="Proteomes" id="UP000095751"/>
    </source>
</evidence>
<feature type="region of interest" description="Disordered" evidence="1">
    <location>
        <begin position="43"/>
        <end position="71"/>
    </location>
</feature>
<accession>A0A1E7EU00</accession>
<organism evidence="2 3">
    <name type="scientific">Fragilariopsis cylindrus CCMP1102</name>
    <dbReference type="NCBI Taxonomy" id="635003"/>
    <lineage>
        <taxon>Eukaryota</taxon>
        <taxon>Sar</taxon>
        <taxon>Stramenopiles</taxon>
        <taxon>Ochrophyta</taxon>
        <taxon>Bacillariophyta</taxon>
        <taxon>Bacillariophyceae</taxon>
        <taxon>Bacillariophycidae</taxon>
        <taxon>Bacillariales</taxon>
        <taxon>Bacillariaceae</taxon>
        <taxon>Fragilariopsis</taxon>
    </lineage>
</organism>
<feature type="compositionally biased region" description="Low complexity" evidence="1">
    <location>
        <begin position="60"/>
        <end position="71"/>
    </location>
</feature>